<keyword evidence="8" id="KW-1185">Reference proteome</keyword>
<dbReference type="AlphaFoldDB" id="A0A7R9Q0A6"/>
<dbReference type="OrthoDB" id="2951111at2759"/>
<dbReference type="Pfam" id="PF07531">
    <property type="entry name" value="TAFH"/>
    <property type="match status" value="1"/>
</dbReference>
<dbReference type="GO" id="GO:0006351">
    <property type="term" value="P:DNA-templated transcription"/>
    <property type="evidence" value="ECO:0007669"/>
    <property type="project" value="InterPro"/>
</dbReference>
<feature type="compositionally biased region" description="Polar residues" evidence="5">
    <location>
        <begin position="23"/>
        <end position="48"/>
    </location>
</feature>
<protein>
    <recommendedName>
        <fullName evidence="6">TAFH domain-containing protein</fullName>
    </recommendedName>
</protein>
<evidence type="ECO:0000256" key="5">
    <source>
        <dbReference type="SAM" id="MobiDB-lite"/>
    </source>
</evidence>
<reference evidence="7" key="1">
    <citation type="submission" date="2020-11" db="EMBL/GenBank/DDBJ databases">
        <authorList>
            <person name="Tran Van P."/>
        </authorList>
    </citation>
    <scope>NUCLEOTIDE SEQUENCE</scope>
</reference>
<comment type="subcellular location">
    <subcellularLocation>
        <location evidence="1">Nucleus</location>
    </subcellularLocation>
</comment>
<evidence type="ECO:0000256" key="4">
    <source>
        <dbReference type="ARBA" id="ARBA00023242"/>
    </source>
</evidence>
<dbReference type="SMART" id="SM00549">
    <property type="entry name" value="TAFH"/>
    <property type="match status" value="1"/>
</dbReference>
<accession>A0A7R9Q0A6</accession>
<evidence type="ECO:0000256" key="2">
    <source>
        <dbReference type="ARBA" id="ARBA00023015"/>
    </source>
</evidence>
<keyword evidence="3" id="KW-0804">Transcription</keyword>
<feature type="non-terminal residue" evidence="7">
    <location>
        <position position="1"/>
    </location>
</feature>
<name>A0A7R9Q0A6_9ACAR</name>
<dbReference type="SUPFAM" id="SSF158553">
    <property type="entry name" value="TAFH domain-like"/>
    <property type="match status" value="1"/>
</dbReference>
<gene>
    <name evidence="7" type="ORF">OSB1V03_LOCUS7056</name>
</gene>
<evidence type="ECO:0000313" key="8">
    <source>
        <dbReference type="Proteomes" id="UP000759131"/>
    </source>
</evidence>
<dbReference type="GO" id="GO:0005634">
    <property type="term" value="C:nucleus"/>
    <property type="evidence" value="ECO:0007669"/>
    <property type="project" value="UniProtKB-SubCell"/>
</dbReference>
<evidence type="ECO:0000256" key="3">
    <source>
        <dbReference type="ARBA" id="ARBA00023163"/>
    </source>
</evidence>
<dbReference type="PRINTS" id="PR01875">
    <property type="entry name" value="ETOFAMILY"/>
</dbReference>
<dbReference type="GO" id="GO:0003714">
    <property type="term" value="F:transcription corepressor activity"/>
    <property type="evidence" value="ECO:0007669"/>
    <property type="project" value="InterPro"/>
</dbReference>
<dbReference type="PROSITE" id="PS51119">
    <property type="entry name" value="TAFH"/>
    <property type="match status" value="1"/>
</dbReference>
<dbReference type="InterPro" id="IPR003894">
    <property type="entry name" value="TAFH_NHR1"/>
</dbReference>
<dbReference type="EMBL" id="CAJPIZ010003998">
    <property type="protein sequence ID" value="CAG2107053.1"/>
    <property type="molecule type" value="Genomic_DNA"/>
</dbReference>
<evidence type="ECO:0000313" key="7">
    <source>
        <dbReference type="EMBL" id="CAD7626623.1"/>
    </source>
</evidence>
<keyword evidence="2" id="KW-0805">Transcription regulation</keyword>
<dbReference type="InterPro" id="IPR037249">
    <property type="entry name" value="TAFH/NHR1_dom_sf"/>
</dbReference>
<sequence>MPNSPSEVKLTQIPTPSPPQTTNFSSNGLIPKSSNNTNGNHSPPNHIQSGKPSLSPSPPSSHMSCRSHPNPSDSVSSVRQISKLKRFLSTLYQFGVDISPEVGDRVKALIIGLINSTLSTEEFHQKIQEITNYPLRPYVIPFLKLHLPILQTDIVHFARLAKTSPAQYLKEHESLILDSTFQSTPLSIGEPFEIFQRNEPQKEMQTKRRTSPEILLKENGFNDSTVERDLGPPPPKRHQPLLSPTIGSRLSPAGLAPLLLHSSGH</sequence>
<feature type="region of interest" description="Disordered" evidence="5">
    <location>
        <begin position="1"/>
        <end position="77"/>
    </location>
</feature>
<keyword evidence="4" id="KW-0539">Nucleus</keyword>
<evidence type="ECO:0000256" key="1">
    <source>
        <dbReference type="ARBA" id="ARBA00004123"/>
    </source>
</evidence>
<dbReference type="EMBL" id="OC858573">
    <property type="protein sequence ID" value="CAD7626623.1"/>
    <property type="molecule type" value="Genomic_DNA"/>
</dbReference>
<evidence type="ECO:0000259" key="6">
    <source>
        <dbReference type="PROSITE" id="PS51119"/>
    </source>
</evidence>
<proteinExistence type="predicted"/>
<dbReference type="PANTHER" id="PTHR10379">
    <property type="entry name" value="MTG8 ETO EIGHT TWENTY ONE PROTEIN"/>
    <property type="match status" value="1"/>
</dbReference>
<feature type="compositionally biased region" description="Low complexity" evidence="5">
    <location>
        <begin position="49"/>
        <end position="69"/>
    </location>
</feature>
<dbReference type="InterPro" id="IPR013289">
    <property type="entry name" value="CBFA2T1/2/3"/>
</dbReference>
<dbReference type="PANTHER" id="PTHR10379:SF14">
    <property type="entry name" value="NERVY, ISOFORM D"/>
    <property type="match status" value="1"/>
</dbReference>
<dbReference type="Gene3D" id="1.20.120.1110">
    <property type="entry name" value="TAFH/NHR1 domain"/>
    <property type="match status" value="1"/>
</dbReference>
<organism evidence="7">
    <name type="scientific">Medioppia subpectinata</name>
    <dbReference type="NCBI Taxonomy" id="1979941"/>
    <lineage>
        <taxon>Eukaryota</taxon>
        <taxon>Metazoa</taxon>
        <taxon>Ecdysozoa</taxon>
        <taxon>Arthropoda</taxon>
        <taxon>Chelicerata</taxon>
        <taxon>Arachnida</taxon>
        <taxon>Acari</taxon>
        <taxon>Acariformes</taxon>
        <taxon>Sarcoptiformes</taxon>
        <taxon>Oribatida</taxon>
        <taxon>Brachypylina</taxon>
        <taxon>Oppioidea</taxon>
        <taxon>Oppiidae</taxon>
        <taxon>Medioppia</taxon>
    </lineage>
</organism>
<feature type="domain" description="TAFH" evidence="6">
    <location>
        <begin position="78"/>
        <end position="173"/>
    </location>
</feature>
<dbReference type="FunFam" id="1.20.120.1110:FF:000001">
    <property type="entry name" value="RUNX1 translocation partner 1"/>
    <property type="match status" value="1"/>
</dbReference>
<feature type="region of interest" description="Disordered" evidence="5">
    <location>
        <begin position="196"/>
        <end position="249"/>
    </location>
</feature>
<dbReference type="Proteomes" id="UP000759131">
    <property type="component" value="Unassembled WGS sequence"/>
</dbReference>